<name>A0A1I0FQP2_9GAMM</name>
<dbReference type="EMBL" id="FOHV01000046">
    <property type="protein sequence ID" value="SET60710.1"/>
    <property type="molecule type" value="Genomic_DNA"/>
</dbReference>
<evidence type="ECO:0000313" key="1">
    <source>
        <dbReference type="EMBL" id="SET60710.1"/>
    </source>
</evidence>
<dbReference type="AlphaFoldDB" id="A0A1I0FQP2"/>
<protein>
    <submittedName>
        <fullName evidence="1">Uncharacterized protein</fullName>
    </submittedName>
</protein>
<accession>A0A1I0FQP2</accession>
<dbReference type="Proteomes" id="UP000242642">
    <property type="component" value="Unassembled WGS sequence"/>
</dbReference>
<proteinExistence type="predicted"/>
<keyword evidence="2" id="KW-1185">Reference proteome</keyword>
<sequence>MADNFIKAEYKLESKTVLYYTDKNSIYWRKNGSLSWRCQNPGDFMTKKQ</sequence>
<reference evidence="2" key="1">
    <citation type="submission" date="2016-10" db="EMBL/GenBank/DDBJ databases">
        <authorList>
            <person name="Varghese N."/>
            <person name="Submissions S."/>
        </authorList>
    </citation>
    <scope>NUCLEOTIDE SEQUENCE [LARGE SCALE GENOMIC DNA]</scope>
    <source>
        <strain evidence="2">DSM 18579</strain>
    </source>
</reference>
<gene>
    <name evidence="1" type="ORF">SAMN02583745_02864</name>
</gene>
<organism evidence="1 2">
    <name type="scientific">Thorsellia anophelis DSM 18579</name>
    <dbReference type="NCBI Taxonomy" id="1123402"/>
    <lineage>
        <taxon>Bacteria</taxon>
        <taxon>Pseudomonadati</taxon>
        <taxon>Pseudomonadota</taxon>
        <taxon>Gammaproteobacteria</taxon>
        <taxon>Enterobacterales</taxon>
        <taxon>Thorselliaceae</taxon>
        <taxon>Thorsellia</taxon>
    </lineage>
</organism>
<dbReference type="STRING" id="1123402.SAMN02583745_02864"/>
<evidence type="ECO:0000313" key="2">
    <source>
        <dbReference type="Proteomes" id="UP000242642"/>
    </source>
</evidence>